<evidence type="ECO:0000313" key="7">
    <source>
        <dbReference type="Proteomes" id="UP000027337"/>
    </source>
</evidence>
<dbReference type="GO" id="GO:0000156">
    <property type="term" value="F:phosphorelay response regulator activity"/>
    <property type="evidence" value="ECO:0007669"/>
    <property type="project" value="TreeGrafter"/>
</dbReference>
<dbReference type="STRING" id="83219.PM02_04505"/>
<organism evidence="6 7">
    <name type="scientific">Sulfitobacter mediterraneus</name>
    <dbReference type="NCBI Taxonomy" id="83219"/>
    <lineage>
        <taxon>Bacteria</taxon>
        <taxon>Pseudomonadati</taxon>
        <taxon>Pseudomonadota</taxon>
        <taxon>Alphaproteobacteria</taxon>
        <taxon>Rhodobacterales</taxon>
        <taxon>Roseobacteraceae</taxon>
        <taxon>Sulfitobacter</taxon>
    </lineage>
</organism>
<dbReference type="AlphaFoldDB" id="A0A061ST90"/>
<dbReference type="eggNOG" id="COG0745">
    <property type="taxonomic scope" value="Bacteria"/>
</dbReference>
<evidence type="ECO:0000256" key="2">
    <source>
        <dbReference type="ARBA" id="ARBA00023012"/>
    </source>
</evidence>
<dbReference type="InterPro" id="IPR001789">
    <property type="entry name" value="Sig_transdc_resp-reg_receiver"/>
</dbReference>
<evidence type="ECO:0000256" key="4">
    <source>
        <dbReference type="PROSITE-ProRule" id="PRU00169"/>
    </source>
</evidence>
<dbReference type="PANTHER" id="PTHR48111:SF40">
    <property type="entry name" value="PHOSPHATE REGULON TRANSCRIPTIONAL REGULATORY PROTEIN PHOB"/>
    <property type="match status" value="1"/>
</dbReference>
<dbReference type="PROSITE" id="PS50110">
    <property type="entry name" value="RESPONSE_REGULATORY"/>
    <property type="match status" value="1"/>
</dbReference>
<accession>A0A061ST90</accession>
<evidence type="ECO:0000313" key="6">
    <source>
        <dbReference type="EMBL" id="KAJ04097.1"/>
    </source>
</evidence>
<reference evidence="6 7" key="1">
    <citation type="journal article" date="2014" name="Genome Announc.">
        <title>Draft Genome Sequences of Two Isolates of the Roseobacter Group, Sulfitobacter sp. Strains 3SOLIMAR09 and 1FIGIMAR09, from Harbors of Mallorca Island (Mediterranean Sea).</title>
        <authorList>
            <person name="Mas-Llado M."/>
            <person name="Pina-Villalonga J.M."/>
            <person name="Brunet-Galmes I."/>
            <person name="Nogales B."/>
            <person name="Bosch R."/>
        </authorList>
    </citation>
    <scope>NUCLEOTIDE SEQUENCE [LARGE SCALE GENOMIC DNA]</scope>
    <source>
        <strain evidence="6 7">1FIGIMAR09</strain>
    </source>
</reference>
<dbReference type="Gene3D" id="3.40.50.2300">
    <property type="match status" value="1"/>
</dbReference>
<feature type="domain" description="Response regulatory" evidence="5">
    <location>
        <begin position="2"/>
        <end position="121"/>
    </location>
</feature>
<dbReference type="GO" id="GO:0006355">
    <property type="term" value="P:regulation of DNA-templated transcription"/>
    <property type="evidence" value="ECO:0007669"/>
    <property type="project" value="TreeGrafter"/>
</dbReference>
<proteinExistence type="predicted"/>
<keyword evidence="3" id="KW-0238">DNA-binding</keyword>
<dbReference type="GO" id="GO:0032993">
    <property type="term" value="C:protein-DNA complex"/>
    <property type="evidence" value="ECO:0007669"/>
    <property type="project" value="TreeGrafter"/>
</dbReference>
<feature type="modified residue" description="4-aspartylphosphate" evidence="4">
    <location>
        <position position="54"/>
    </location>
</feature>
<keyword evidence="1 4" id="KW-0597">Phosphoprotein</keyword>
<name>A0A061ST90_9RHOB</name>
<dbReference type="Pfam" id="PF00072">
    <property type="entry name" value="Response_reg"/>
    <property type="match status" value="1"/>
</dbReference>
<dbReference type="Proteomes" id="UP000027337">
    <property type="component" value="Unassembled WGS sequence"/>
</dbReference>
<dbReference type="RefSeq" id="WP_037905740.1">
    <property type="nucleotide sequence ID" value="NZ_JEMU01000003.1"/>
</dbReference>
<dbReference type="EMBL" id="JEMU01000003">
    <property type="protein sequence ID" value="KAJ04097.1"/>
    <property type="molecule type" value="Genomic_DNA"/>
</dbReference>
<dbReference type="InterPro" id="IPR039420">
    <property type="entry name" value="WalR-like"/>
</dbReference>
<keyword evidence="2" id="KW-0902">Two-component regulatory system</keyword>
<evidence type="ECO:0000256" key="1">
    <source>
        <dbReference type="ARBA" id="ARBA00022553"/>
    </source>
</evidence>
<comment type="caution">
    <text evidence="6">The sequence shown here is derived from an EMBL/GenBank/DDBJ whole genome shotgun (WGS) entry which is preliminary data.</text>
</comment>
<dbReference type="GO" id="GO:0005829">
    <property type="term" value="C:cytosol"/>
    <property type="evidence" value="ECO:0007669"/>
    <property type="project" value="TreeGrafter"/>
</dbReference>
<dbReference type="GO" id="GO:0000976">
    <property type="term" value="F:transcription cis-regulatory region binding"/>
    <property type="evidence" value="ECO:0007669"/>
    <property type="project" value="TreeGrafter"/>
</dbReference>
<sequence length="320" mass="35185">MRILAVDDDPIILDLLKGSLNKDNSGDLICCETAEDALVVLENQTTPIDCFLLDIMLPGIDGIELCAQIRAMKYYRTTPIIMITASREADLMGRAFHAGATDFVSKPLDGIELGARINSAGMLNDSLHRERHAQHTLAELTEKTKIRFDQAVTLDTGGVTDLLALENELLRMPAGVYAMNLVAIDVMGLRGVLRAAGSPAFRQNLEQVAEAAKEALDGRVWKMGYAGSGRFLAVVMGRARLNHADLQDHMNEALTNGWNIEANGTPMPPEIQVAPMTDKRLWTGLSASDMLREHLQNKDMMQELAADRENELFEQLEDAA</sequence>
<gene>
    <name evidence="6" type="ORF">PM02_04505</name>
</gene>
<dbReference type="PANTHER" id="PTHR48111">
    <property type="entry name" value="REGULATOR OF RPOS"/>
    <property type="match status" value="1"/>
</dbReference>
<dbReference type="InterPro" id="IPR011006">
    <property type="entry name" value="CheY-like_superfamily"/>
</dbReference>
<dbReference type="SMART" id="SM00448">
    <property type="entry name" value="REC"/>
    <property type="match status" value="1"/>
</dbReference>
<protein>
    <submittedName>
        <fullName evidence="6">Chemotaxis protein CheY</fullName>
    </submittedName>
</protein>
<dbReference type="SUPFAM" id="SSF52172">
    <property type="entry name" value="CheY-like"/>
    <property type="match status" value="1"/>
</dbReference>
<evidence type="ECO:0000259" key="5">
    <source>
        <dbReference type="PROSITE" id="PS50110"/>
    </source>
</evidence>
<keyword evidence="7" id="KW-1185">Reference proteome</keyword>
<evidence type="ECO:0000256" key="3">
    <source>
        <dbReference type="ARBA" id="ARBA00023125"/>
    </source>
</evidence>